<organism evidence="1 2">
    <name type="scientific">Lactuca virosa</name>
    <dbReference type="NCBI Taxonomy" id="75947"/>
    <lineage>
        <taxon>Eukaryota</taxon>
        <taxon>Viridiplantae</taxon>
        <taxon>Streptophyta</taxon>
        <taxon>Embryophyta</taxon>
        <taxon>Tracheophyta</taxon>
        <taxon>Spermatophyta</taxon>
        <taxon>Magnoliopsida</taxon>
        <taxon>eudicotyledons</taxon>
        <taxon>Gunneridae</taxon>
        <taxon>Pentapetalae</taxon>
        <taxon>asterids</taxon>
        <taxon>campanulids</taxon>
        <taxon>Asterales</taxon>
        <taxon>Asteraceae</taxon>
        <taxon>Cichorioideae</taxon>
        <taxon>Cichorieae</taxon>
        <taxon>Lactucinae</taxon>
        <taxon>Lactuca</taxon>
    </lineage>
</organism>
<protein>
    <submittedName>
        <fullName evidence="1">Uncharacterized protein</fullName>
    </submittedName>
</protein>
<comment type="caution">
    <text evidence="1">The sequence shown here is derived from an EMBL/GenBank/DDBJ whole genome shotgun (WGS) entry which is preliminary data.</text>
</comment>
<evidence type="ECO:0000313" key="2">
    <source>
        <dbReference type="Proteomes" id="UP001157418"/>
    </source>
</evidence>
<name>A0AAU9PA49_9ASTR</name>
<gene>
    <name evidence="1" type="ORF">LVIROSA_LOCUS32138</name>
</gene>
<proteinExistence type="predicted"/>
<accession>A0AAU9PA49</accession>
<keyword evidence="2" id="KW-1185">Reference proteome</keyword>
<reference evidence="1 2" key="1">
    <citation type="submission" date="2022-01" db="EMBL/GenBank/DDBJ databases">
        <authorList>
            <person name="Xiong W."/>
            <person name="Schranz E."/>
        </authorList>
    </citation>
    <scope>NUCLEOTIDE SEQUENCE [LARGE SCALE GENOMIC DNA]</scope>
</reference>
<dbReference type="AlphaFoldDB" id="A0AAU9PA49"/>
<dbReference type="Proteomes" id="UP001157418">
    <property type="component" value="Unassembled WGS sequence"/>
</dbReference>
<dbReference type="EMBL" id="CAKMRJ010005523">
    <property type="protein sequence ID" value="CAH1446445.1"/>
    <property type="molecule type" value="Genomic_DNA"/>
</dbReference>
<evidence type="ECO:0000313" key="1">
    <source>
        <dbReference type="EMBL" id="CAH1446445.1"/>
    </source>
</evidence>
<sequence>MKIQKILIQVFDKSDLILTGCSPVKPLPFHLSSRYHIRNTFLLNHILPLCPPDPFMRVEPKHEELNRFIKMRFIGLMFTGFFCIS</sequence>